<reference evidence="2 3" key="1">
    <citation type="submission" date="2013-04" db="EMBL/GenBank/DDBJ databases">
        <title>Hyphomonas sp. T24B3 Genome Sequencing.</title>
        <authorList>
            <person name="Lai Q."/>
            <person name="Shao Z."/>
        </authorList>
    </citation>
    <scope>NUCLEOTIDE SEQUENCE [LARGE SCALE GENOMIC DNA]</scope>
    <source>
        <strain evidence="2 3">T24B3</strain>
    </source>
</reference>
<comment type="caution">
    <text evidence="2">The sequence shown here is derived from an EMBL/GenBank/DDBJ whole genome shotgun (WGS) entry which is preliminary data.</text>
</comment>
<evidence type="ECO:0000313" key="3">
    <source>
        <dbReference type="Proteomes" id="UP000249123"/>
    </source>
</evidence>
<sequence length="224" mass="24615">MSDTAGILGKGLLAALELAAETAWADLTLSEIADTAGLSLSDFHGVAGKDELAAYAETYFDGFMSEEGVSHDETPRERLFDVIMLRFEAMEDHRAGLISLMTYRDRVPSLLLKLAAARKRSADWALVSAGLDRRSGAPVPLKAVGVAYVIGKAERAWRKETSGDFALTMAALDRGLRDAEDRMQQFQRMTGWGRSRRAEEARSGQDQDKEQENPADKSTKVEET</sequence>
<protein>
    <recommendedName>
        <fullName evidence="4">HTH tetR-type domain-containing protein</fullName>
    </recommendedName>
</protein>
<dbReference type="Proteomes" id="UP000249123">
    <property type="component" value="Unassembled WGS sequence"/>
</dbReference>
<dbReference type="EMBL" id="AWFB01000038">
    <property type="protein sequence ID" value="RAN31989.1"/>
    <property type="molecule type" value="Genomic_DNA"/>
</dbReference>
<dbReference type="OrthoDB" id="7828598at2"/>
<dbReference type="Gene3D" id="1.10.357.10">
    <property type="entry name" value="Tetracycline Repressor, domain 2"/>
    <property type="match status" value="1"/>
</dbReference>
<dbReference type="RefSeq" id="WP_034827724.1">
    <property type="nucleotide sequence ID" value="NZ_AWFA01000034.1"/>
</dbReference>
<proteinExistence type="predicted"/>
<name>A0A062TVZ2_9PROT</name>
<organism evidence="2 3">
    <name type="scientific">Hyphomonas pacifica</name>
    <dbReference type="NCBI Taxonomy" id="1280941"/>
    <lineage>
        <taxon>Bacteria</taxon>
        <taxon>Pseudomonadati</taxon>
        <taxon>Pseudomonadota</taxon>
        <taxon>Alphaproteobacteria</taxon>
        <taxon>Hyphomonadales</taxon>
        <taxon>Hyphomonadaceae</taxon>
        <taxon>Hyphomonas</taxon>
    </lineage>
</organism>
<evidence type="ECO:0000256" key="1">
    <source>
        <dbReference type="SAM" id="MobiDB-lite"/>
    </source>
</evidence>
<dbReference type="STRING" id="1280941.HY2_03550"/>
<dbReference type="AlphaFoldDB" id="A0A062TVZ2"/>
<dbReference type="eggNOG" id="COG1309">
    <property type="taxonomic scope" value="Bacteria"/>
</dbReference>
<accession>A0A062TVZ2</accession>
<evidence type="ECO:0000313" key="2">
    <source>
        <dbReference type="EMBL" id="RAN31989.1"/>
    </source>
</evidence>
<feature type="region of interest" description="Disordered" evidence="1">
    <location>
        <begin position="187"/>
        <end position="224"/>
    </location>
</feature>
<gene>
    <name evidence="2" type="ORF">HY3_15650</name>
</gene>
<evidence type="ECO:0008006" key="4">
    <source>
        <dbReference type="Google" id="ProtNLM"/>
    </source>
</evidence>
<keyword evidence="3" id="KW-1185">Reference proteome</keyword>
<feature type="compositionally biased region" description="Basic and acidic residues" evidence="1">
    <location>
        <begin position="196"/>
        <end position="224"/>
    </location>
</feature>